<name>A0A8H3X4E1_GIGMA</name>
<accession>A0A8H3X4E1</accession>
<evidence type="ECO:0000313" key="2">
    <source>
        <dbReference type="EMBL" id="KAF0412531.1"/>
    </source>
</evidence>
<proteinExistence type="predicted"/>
<protein>
    <submittedName>
        <fullName evidence="2">Uncharacterized protein</fullName>
    </submittedName>
</protein>
<dbReference type="EMBL" id="WTPW01001811">
    <property type="protein sequence ID" value="KAF0412531.1"/>
    <property type="molecule type" value="Genomic_DNA"/>
</dbReference>
<dbReference type="OrthoDB" id="2441993at2759"/>
<comment type="caution">
    <text evidence="2">The sequence shown here is derived from an EMBL/GenBank/DDBJ whole genome shotgun (WGS) entry which is preliminary data.</text>
</comment>
<dbReference type="Proteomes" id="UP000439903">
    <property type="component" value="Unassembled WGS sequence"/>
</dbReference>
<feature type="region of interest" description="Disordered" evidence="1">
    <location>
        <begin position="1"/>
        <end position="31"/>
    </location>
</feature>
<gene>
    <name evidence="2" type="ORF">F8M41_007911</name>
</gene>
<sequence length="104" mass="11390">MSESTNQTFTVQRQNNNRQLQGPQSTGNLQVLQNSGNLQGALNAGRQAPGPQTVPNLFIDTYTPVQQYNDLVGGSNPFVKMQDVEISSQSNQTSMRLILGFSFV</sequence>
<reference evidence="2 3" key="1">
    <citation type="journal article" date="2019" name="Environ. Microbiol.">
        <title>At the nexus of three kingdoms: the genome of the mycorrhizal fungus Gigaspora margarita provides insights into plant, endobacterial and fungal interactions.</title>
        <authorList>
            <person name="Venice F."/>
            <person name="Ghignone S."/>
            <person name="Salvioli di Fossalunga A."/>
            <person name="Amselem J."/>
            <person name="Novero M."/>
            <person name="Xianan X."/>
            <person name="Sedzielewska Toro K."/>
            <person name="Morin E."/>
            <person name="Lipzen A."/>
            <person name="Grigoriev I.V."/>
            <person name="Henrissat B."/>
            <person name="Martin F.M."/>
            <person name="Bonfante P."/>
        </authorList>
    </citation>
    <scope>NUCLEOTIDE SEQUENCE [LARGE SCALE GENOMIC DNA]</scope>
    <source>
        <strain evidence="2 3">BEG34</strain>
    </source>
</reference>
<evidence type="ECO:0000256" key="1">
    <source>
        <dbReference type="SAM" id="MobiDB-lite"/>
    </source>
</evidence>
<dbReference type="AlphaFoldDB" id="A0A8H3X4E1"/>
<organism evidence="2 3">
    <name type="scientific">Gigaspora margarita</name>
    <dbReference type="NCBI Taxonomy" id="4874"/>
    <lineage>
        <taxon>Eukaryota</taxon>
        <taxon>Fungi</taxon>
        <taxon>Fungi incertae sedis</taxon>
        <taxon>Mucoromycota</taxon>
        <taxon>Glomeromycotina</taxon>
        <taxon>Glomeromycetes</taxon>
        <taxon>Diversisporales</taxon>
        <taxon>Gigasporaceae</taxon>
        <taxon>Gigaspora</taxon>
    </lineage>
</organism>
<evidence type="ECO:0000313" key="3">
    <source>
        <dbReference type="Proteomes" id="UP000439903"/>
    </source>
</evidence>
<keyword evidence="3" id="KW-1185">Reference proteome</keyword>